<dbReference type="InterPro" id="IPR050072">
    <property type="entry name" value="Peptidase_M20A"/>
</dbReference>
<evidence type="ECO:0000313" key="4">
    <source>
        <dbReference type="EMBL" id="KPN32188.1"/>
    </source>
</evidence>
<dbReference type="InterPro" id="IPR036264">
    <property type="entry name" value="Bact_exopeptidase_dim_dom"/>
</dbReference>
<dbReference type="AlphaFoldDB" id="A0A0P7HEQ7"/>
<dbReference type="STRING" id="699431.SY89_02951"/>
<feature type="region of interest" description="Disordered" evidence="3">
    <location>
        <begin position="311"/>
        <end position="346"/>
    </location>
</feature>
<dbReference type="PANTHER" id="PTHR43808:SF25">
    <property type="entry name" value="PEPTIDASE M20 DIMERISATION DOMAIN-CONTAINING PROTEIN"/>
    <property type="match status" value="1"/>
</dbReference>
<dbReference type="Pfam" id="PF01546">
    <property type="entry name" value="Peptidase_M20"/>
    <property type="match status" value="1"/>
</dbReference>
<reference evidence="5" key="1">
    <citation type="submission" date="2013-11" db="EMBL/GenBank/DDBJ databases">
        <authorList>
            <person name="Hoang H.T."/>
            <person name="Killian M.L."/>
            <person name="Madson D.M."/>
            <person name="Arruda P.H.E."/>
            <person name="Sun D."/>
            <person name="Schwartz K.J."/>
            <person name="Yoon K."/>
        </authorList>
    </citation>
    <scope>NUCLEOTIDE SEQUENCE [LARGE SCALE GENOMIC DNA]</scope>
    <source>
        <strain evidence="5">CDK2</strain>
    </source>
</reference>
<dbReference type="SUPFAM" id="SSF55031">
    <property type="entry name" value="Bacterial exopeptidase dimerisation domain"/>
    <property type="match status" value="1"/>
</dbReference>
<proteinExistence type="predicted"/>
<dbReference type="Gene3D" id="3.30.70.360">
    <property type="match status" value="1"/>
</dbReference>
<dbReference type="Proteomes" id="UP000050535">
    <property type="component" value="Unassembled WGS sequence"/>
</dbReference>
<dbReference type="PANTHER" id="PTHR43808">
    <property type="entry name" value="ACETYLORNITHINE DEACETYLASE"/>
    <property type="match status" value="1"/>
</dbReference>
<evidence type="ECO:0000256" key="1">
    <source>
        <dbReference type="ARBA" id="ARBA00022723"/>
    </source>
</evidence>
<organism evidence="4 5">
    <name type="scientific">Halolamina pelagica</name>
    <dbReference type="NCBI Taxonomy" id="699431"/>
    <lineage>
        <taxon>Archaea</taxon>
        <taxon>Methanobacteriati</taxon>
        <taxon>Methanobacteriota</taxon>
        <taxon>Stenosarchaea group</taxon>
        <taxon>Halobacteria</taxon>
        <taxon>Halobacteriales</taxon>
        <taxon>Haloferacaceae</taxon>
    </lineage>
</organism>
<name>A0A0P7HEQ7_9EURY</name>
<comment type="caution">
    <text evidence="4">The sequence shown here is derived from an EMBL/GenBank/DDBJ whole genome shotgun (WGS) entry which is preliminary data.</text>
</comment>
<sequence length="346" mass="36762">MDIRTFTERLIESRTVDGGEADAAAWAREQLDALGFETYEWLADAEALANHSSFPDDPDLIDTADRPSVAGVLEFGDPDAGPTLVLNGHLDVVPADEDAWSSDPFKPVWGETDDGAETLTARGAVDMKAPVAACVFAALDAAERADSADLNGRLVVEAVAGEEEGGIGAAAAALSNPYPFDRDAAIVAEPTELTPVTAVEGTVMKRLEIQGRAAHAASRWRGEDVLPHFERIRAAFKALEAERGETVTHPLYEEYPVPWPIVIGIVEAGNWASSVPSSLTAEMRFGVAPGETVDEVEAQYEAALQTVVDGDDWLSSHPPVSSGSASSSSPPKPTPTSRSCGRSRRR</sequence>
<dbReference type="SUPFAM" id="SSF53187">
    <property type="entry name" value="Zn-dependent exopeptidases"/>
    <property type="match status" value="1"/>
</dbReference>
<evidence type="ECO:0000256" key="2">
    <source>
        <dbReference type="ARBA" id="ARBA00022801"/>
    </source>
</evidence>
<dbReference type="EMBL" id="LGUC01000001">
    <property type="protein sequence ID" value="KPN32188.1"/>
    <property type="molecule type" value="Genomic_DNA"/>
</dbReference>
<protein>
    <submittedName>
        <fullName evidence="4">Acetylornithine deacetylase</fullName>
    </submittedName>
</protein>
<accession>A0A0P7HEQ7</accession>
<dbReference type="Gene3D" id="3.40.630.10">
    <property type="entry name" value="Zn peptidases"/>
    <property type="match status" value="1"/>
</dbReference>
<keyword evidence="1" id="KW-0479">Metal-binding</keyword>
<dbReference type="GO" id="GO:0016787">
    <property type="term" value="F:hydrolase activity"/>
    <property type="evidence" value="ECO:0007669"/>
    <property type="project" value="UniProtKB-KW"/>
</dbReference>
<dbReference type="GO" id="GO:0046872">
    <property type="term" value="F:metal ion binding"/>
    <property type="evidence" value="ECO:0007669"/>
    <property type="project" value="UniProtKB-KW"/>
</dbReference>
<feature type="compositionally biased region" description="Low complexity" evidence="3">
    <location>
        <begin position="315"/>
        <end position="339"/>
    </location>
</feature>
<dbReference type="InterPro" id="IPR002933">
    <property type="entry name" value="Peptidase_M20"/>
</dbReference>
<keyword evidence="5" id="KW-1185">Reference proteome</keyword>
<evidence type="ECO:0000313" key="5">
    <source>
        <dbReference type="Proteomes" id="UP000050535"/>
    </source>
</evidence>
<evidence type="ECO:0000256" key="3">
    <source>
        <dbReference type="SAM" id="MobiDB-lite"/>
    </source>
</evidence>
<gene>
    <name evidence="4" type="ORF">SY89_02951</name>
</gene>
<dbReference type="PATRIC" id="fig|699431.3.peg.3010"/>
<keyword evidence="2" id="KW-0378">Hydrolase</keyword>